<dbReference type="EMBL" id="JASMQC010000005">
    <property type="protein sequence ID" value="KAK1944848.1"/>
    <property type="molecule type" value="Genomic_DNA"/>
</dbReference>
<evidence type="ECO:0000313" key="2">
    <source>
        <dbReference type="EMBL" id="KAK1944848.1"/>
    </source>
</evidence>
<proteinExistence type="predicted"/>
<feature type="region of interest" description="Disordered" evidence="1">
    <location>
        <begin position="63"/>
        <end position="89"/>
    </location>
</feature>
<organism evidence="2 3">
    <name type="scientific">Phytophthora citrophthora</name>
    <dbReference type="NCBI Taxonomy" id="4793"/>
    <lineage>
        <taxon>Eukaryota</taxon>
        <taxon>Sar</taxon>
        <taxon>Stramenopiles</taxon>
        <taxon>Oomycota</taxon>
        <taxon>Peronosporomycetes</taxon>
        <taxon>Peronosporales</taxon>
        <taxon>Peronosporaceae</taxon>
        <taxon>Phytophthora</taxon>
    </lineage>
</organism>
<evidence type="ECO:0000313" key="3">
    <source>
        <dbReference type="Proteomes" id="UP001259832"/>
    </source>
</evidence>
<name>A0AAD9GV76_9STRA</name>
<reference evidence="2" key="1">
    <citation type="submission" date="2023-08" db="EMBL/GenBank/DDBJ databases">
        <title>Reference Genome Resource for the Citrus Pathogen Phytophthora citrophthora.</title>
        <authorList>
            <person name="Moller H."/>
            <person name="Coetzee B."/>
            <person name="Rose L.J."/>
            <person name="Van Niekerk J.M."/>
        </authorList>
    </citation>
    <scope>NUCLEOTIDE SEQUENCE</scope>
    <source>
        <strain evidence="2">STE-U-9442</strain>
    </source>
</reference>
<sequence length="89" mass="10146">MVKDGDAKTRREHVEHFLETLRDTDLADQLRLLRLADADELEDVLQARDREIQTEEAVVRIQRVPAEDNNGSAANRSNACDPLHASRRV</sequence>
<comment type="caution">
    <text evidence="2">The sequence shown here is derived from an EMBL/GenBank/DDBJ whole genome shotgun (WGS) entry which is preliminary data.</text>
</comment>
<feature type="compositionally biased region" description="Polar residues" evidence="1">
    <location>
        <begin position="69"/>
        <end position="78"/>
    </location>
</feature>
<dbReference type="AlphaFoldDB" id="A0AAD9GV76"/>
<accession>A0AAD9GV76</accession>
<gene>
    <name evidence="2" type="ORF">P3T76_003381</name>
</gene>
<dbReference type="Proteomes" id="UP001259832">
    <property type="component" value="Unassembled WGS sequence"/>
</dbReference>
<evidence type="ECO:0000256" key="1">
    <source>
        <dbReference type="SAM" id="MobiDB-lite"/>
    </source>
</evidence>
<keyword evidence="3" id="KW-1185">Reference proteome</keyword>
<protein>
    <submittedName>
        <fullName evidence="2">Uncharacterized protein</fullName>
    </submittedName>
</protein>